<name>A0ABY2GZL8_9HYPO</name>
<gene>
    <name evidence="2" type="ORF">CCMA1212_007050</name>
</gene>
<dbReference type="RefSeq" id="XP_073557377.1">
    <property type="nucleotide sequence ID" value="XM_073704230.1"/>
</dbReference>
<dbReference type="EMBL" id="PPTA01000009">
    <property type="protein sequence ID" value="TFB01176.1"/>
    <property type="molecule type" value="Genomic_DNA"/>
</dbReference>
<evidence type="ECO:0000313" key="3">
    <source>
        <dbReference type="Proteomes" id="UP001642720"/>
    </source>
</evidence>
<feature type="compositionally biased region" description="Polar residues" evidence="1">
    <location>
        <begin position="57"/>
        <end position="85"/>
    </location>
</feature>
<protein>
    <submittedName>
        <fullName evidence="2">Uncharacterized protein</fullName>
    </submittedName>
</protein>
<keyword evidence="3" id="KW-1185">Reference proteome</keyword>
<comment type="caution">
    <text evidence="2">The sequence shown here is derived from an EMBL/GenBank/DDBJ whole genome shotgun (WGS) entry which is preliminary data.</text>
</comment>
<evidence type="ECO:0000256" key="1">
    <source>
        <dbReference type="SAM" id="MobiDB-lite"/>
    </source>
</evidence>
<feature type="region of interest" description="Disordered" evidence="1">
    <location>
        <begin position="57"/>
        <end position="143"/>
    </location>
</feature>
<feature type="compositionally biased region" description="Basic and acidic residues" evidence="1">
    <location>
        <begin position="109"/>
        <end position="118"/>
    </location>
</feature>
<reference evidence="2 3" key="1">
    <citation type="submission" date="2018-01" db="EMBL/GenBank/DDBJ databases">
        <title>Genome characterization of the sugarcane-associated fungus Trichoderma ghanense CCMA-1212 and their application in lignocelulose bioconversion.</title>
        <authorList>
            <person name="Steindorff A.S."/>
            <person name="Mendes T.D."/>
            <person name="Vilela E.S.D."/>
            <person name="Rodrigues D.S."/>
            <person name="Formighieri E.F."/>
            <person name="Melo I.S."/>
            <person name="Favaro L.C.L."/>
        </authorList>
    </citation>
    <scope>NUCLEOTIDE SEQUENCE [LARGE SCALE GENOMIC DNA]</scope>
    <source>
        <strain evidence="2 3">CCMA-1212</strain>
    </source>
</reference>
<evidence type="ECO:0000313" key="2">
    <source>
        <dbReference type="EMBL" id="TFB01176.1"/>
    </source>
</evidence>
<dbReference type="Proteomes" id="UP001642720">
    <property type="component" value="Unassembled WGS sequence"/>
</dbReference>
<accession>A0ABY2GZL8</accession>
<organism evidence="2 3">
    <name type="scientific">Trichoderma ghanense</name>
    <dbReference type="NCBI Taxonomy" id="65468"/>
    <lineage>
        <taxon>Eukaryota</taxon>
        <taxon>Fungi</taxon>
        <taxon>Dikarya</taxon>
        <taxon>Ascomycota</taxon>
        <taxon>Pezizomycotina</taxon>
        <taxon>Sordariomycetes</taxon>
        <taxon>Hypocreomycetidae</taxon>
        <taxon>Hypocreales</taxon>
        <taxon>Hypocreaceae</taxon>
        <taxon>Trichoderma</taxon>
    </lineage>
</organism>
<sequence>MQTQPRRPTLGERSVQLVVVEGGTSRTKAAVWGPTINKSAKPLINLWSQRLSPPISPTLTAQLHSSAHRPQNALDQGDSNGTNPIDSGPVTAPSHNACGQMVAPARRLFPAEESDRPPNRTPKTLTEHQQEGEAVNSRDARGGTESLLVEARWVGVADVSTIGTLLERLSG</sequence>
<proteinExistence type="predicted"/>
<feature type="compositionally biased region" description="Basic and acidic residues" evidence="1">
    <location>
        <begin position="125"/>
        <end position="142"/>
    </location>
</feature>
<dbReference type="GeneID" id="300578680"/>